<comment type="subcellular location">
    <subcellularLocation>
        <location evidence="1">Membrane</location>
        <topology evidence="1">Multi-pass membrane protein</topology>
    </subcellularLocation>
</comment>
<evidence type="ECO:0000313" key="7">
    <source>
        <dbReference type="EMBL" id="MFC7234214.1"/>
    </source>
</evidence>
<reference evidence="7 8" key="1">
    <citation type="journal article" date="2019" name="Int. J. Syst. Evol. Microbiol.">
        <title>The Global Catalogue of Microorganisms (GCM) 10K type strain sequencing project: providing services to taxonomists for standard genome sequencing and annotation.</title>
        <authorList>
            <consortium name="The Broad Institute Genomics Platform"/>
            <consortium name="The Broad Institute Genome Sequencing Center for Infectious Disease"/>
            <person name="Wu L."/>
            <person name="Ma J."/>
        </authorList>
    </citation>
    <scope>NUCLEOTIDE SEQUENCE [LARGE SCALE GENOMIC DNA]</scope>
    <source>
        <strain evidence="7 8">DT85</strain>
    </source>
</reference>
<feature type="transmembrane region" description="Helical" evidence="5">
    <location>
        <begin position="12"/>
        <end position="29"/>
    </location>
</feature>
<evidence type="ECO:0000256" key="2">
    <source>
        <dbReference type="ARBA" id="ARBA00022692"/>
    </source>
</evidence>
<evidence type="ECO:0000256" key="5">
    <source>
        <dbReference type="SAM" id="Phobius"/>
    </source>
</evidence>
<sequence length="296" mass="29881">MRVRDYPLAAPLLAAAIWGGMYVVSKWGFSAVPPLALVFLRAALGAVVLLPVVRATKPARDFSRRDVRGFAALAVLLAVSLSAQFVGTDATTAAQGSLVTVLTPVFTVALGVAVLGEGFGPRKATGTGLALVGTALVLAGQYGPGELAGGAVVGPALLVVAAATFAGYTAFGKRLIREYSALEAATYATALAVPLFGAGALAEYLLWDASVARVTWTPALLAAVGYLGVVSTAAAWYLWYKGMERADASATAVAFFAQPVVGVALGAALLDESVGPAFLAGGAVMAGGVYLVSTAD</sequence>
<dbReference type="EMBL" id="JBHTAP010000001">
    <property type="protein sequence ID" value="MFC7234214.1"/>
    <property type="molecule type" value="Genomic_DNA"/>
</dbReference>
<feature type="transmembrane region" description="Helical" evidence="5">
    <location>
        <begin position="67"/>
        <end position="87"/>
    </location>
</feature>
<comment type="caution">
    <text evidence="7">The sequence shown here is derived from an EMBL/GenBank/DDBJ whole genome shotgun (WGS) entry which is preliminary data.</text>
</comment>
<dbReference type="PANTHER" id="PTHR32322:SF2">
    <property type="entry name" value="EAMA DOMAIN-CONTAINING PROTEIN"/>
    <property type="match status" value="1"/>
</dbReference>
<dbReference type="InterPro" id="IPR000620">
    <property type="entry name" value="EamA_dom"/>
</dbReference>
<feature type="transmembrane region" description="Helical" evidence="5">
    <location>
        <begin position="252"/>
        <end position="270"/>
    </location>
</feature>
<evidence type="ECO:0000313" key="8">
    <source>
        <dbReference type="Proteomes" id="UP001596398"/>
    </source>
</evidence>
<feature type="domain" description="EamA" evidence="6">
    <location>
        <begin position="155"/>
        <end position="294"/>
    </location>
</feature>
<evidence type="ECO:0000256" key="1">
    <source>
        <dbReference type="ARBA" id="ARBA00004141"/>
    </source>
</evidence>
<feature type="domain" description="EamA" evidence="6">
    <location>
        <begin position="12"/>
        <end position="138"/>
    </location>
</feature>
<dbReference type="RefSeq" id="WP_276235215.1">
    <property type="nucleotide sequence ID" value="NZ_CP119802.1"/>
</dbReference>
<name>A0ABD5ZL02_9EURY</name>
<feature type="transmembrane region" description="Helical" evidence="5">
    <location>
        <begin position="93"/>
        <end position="115"/>
    </location>
</feature>
<feature type="transmembrane region" description="Helical" evidence="5">
    <location>
        <begin position="35"/>
        <end position="55"/>
    </location>
</feature>
<dbReference type="GeneID" id="79265879"/>
<dbReference type="AlphaFoldDB" id="A0ABD5ZL02"/>
<organism evidence="7 8">
    <name type="scientific">Halosegnis marinus</name>
    <dbReference type="NCBI Taxonomy" id="3034023"/>
    <lineage>
        <taxon>Archaea</taxon>
        <taxon>Methanobacteriati</taxon>
        <taxon>Methanobacteriota</taxon>
        <taxon>Stenosarchaea group</taxon>
        <taxon>Halobacteria</taxon>
        <taxon>Halobacteriales</taxon>
        <taxon>Natronomonadaceae</taxon>
        <taxon>Halosegnis</taxon>
    </lineage>
</organism>
<feature type="transmembrane region" description="Helical" evidence="5">
    <location>
        <begin position="276"/>
        <end position="293"/>
    </location>
</feature>
<protein>
    <submittedName>
        <fullName evidence="7">DMT family transporter</fullName>
    </submittedName>
</protein>
<dbReference type="Proteomes" id="UP001596398">
    <property type="component" value="Unassembled WGS sequence"/>
</dbReference>
<keyword evidence="4 5" id="KW-0472">Membrane</keyword>
<evidence type="ECO:0000256" key="3">
    <source>
        <dbReference type="ARBA" id="ARBA00022989"/>
    </source>
</evidence>
<accession>A0ABD5ZL02</accession>
<dbReference type="PANTHER" id="PTHR32322">
    <property type="entry name" value="INNER MEMBRANE TRANSPORTER"/>
    <property type="match status" value="1"/>
</dbReference>
<dbReference type="InterPro" id="IPR037185">
    <property type="entry name" value="EmrE-like"/>
</dbReference>
<feature type="transmembrane region" description="Helical" evidence="5">
    <location>
        <begin position="127"/>
        <end position="144"/>
    </location>
</feature>
<dbReference type="Pfam" id="PF00892">
    <property type="entry name" value="EamA"/>
    <property type="match status" value="2"/>
</dbReference>
<dbReference type="GO" id="GO:0016020">
    <property type="term" value="C:membrane"/>
    <property type="evidence" value="ECO:0007669"/>
    <property type="project" value="UniProtKB-SubCell"/>
</dbReference>
<feature type="transmembrane region" description="Helical" evidence="5">
    <location>
        <begin position="150"/>
        <end position="172"/>
    </location>
</feature>
<dbReference type="SUPFAM" id="SSF103481">
    <property type="entry name" value="Multidrug resistance efflux transporter EmrE"/>
    <property type="match status" value="2"/>
</dbReference>
<feature type="transmembrane region" description="Helical" evidence="5">
    <location>
        <begin position="184"/>
        <end position="207"/>
    </location>
</feature>
<evidence type="ECO:0000256" key="4">
    <source>
        <dbReference type="ARBA" id="ARBA00023136"/>
    </source>
</evidence>
<dbReference type="InterPro" id="IPR050638">
    <property type="entry name" value="AA-Vitamin_Transporters"/>
</dbReference>
<keyword evidence="2 5" id="KW-0812">Transmembrane</keyword>
<keyword evidence="3 5" id="KW-1133">Transmembrane helix</keyword>
<keyword evidence="8" id="KW-1185">Reference proteome</keyword>
<evidence type="ECO:0000259" key="6">
    <source>
        <dbReference type="Pfam" id="PF00892"/>
    </source>
</evidence>
<feature type="transmembrane region" description="Helical" evidence="5">
    <location>
        <begin position="219"/>
        <end position="240"/>
    </location>
</feature>
<proteinExistence type="predicted"/>
<gene>
    <name evidence="7" type="ORF">ACFQJ4_02670</name>
</gene>